<dbReference type="InterPro" id="IPR025870">
    <property type="entry name" value="Glyoxalase-like_dom"/>
</dbReference>
<feature type="domain" description="Glyoxalase-like" evidence="1">
    <location>
        <begin position="7"/>
        <end position="188"/>
    </location>
</feature>
<proteinExistence type="predicted"/>
<dbReference type="Proteomes" id="UP000249688">
    <property type="component" value="Unassembled WGS sequence"/>
</dbReference>
<gene>
    <name evidence="2" type="ORF">C8P66_11356</name>
</gene>
<reference evidence="2 3" key="1">
    <citation type="submission" date="2018-06" db="EMBL/GenBank/DDBJ databases">
        <title>Genomic Encyclopedia of Archaeal and Bacterial Type Strains, Phase II (KMG-II): from individual species to whole genera.</title>
        <authorList>
            <person name="Goeker M."/>
        </authorList>
    </citation>
    <scope>NUCLEOTIDE SEQUENCE [LARGE SCALE GENOMIC DNA]</scope>
    <source>
        <strain evidence="2 3">DSM 24525</strain>
    </source>
</reference>
<dbReference type="OrthoDB" id="9812467at2"/>
<dbReference type="AlphaFoldDB" id="A0A2W7IEJ3"/>
<dbReference type="Gene3D" id="3.10.180.10">
    <property type="entry name" value="2,3-Dihydroxybiphenyl 1,2-Dioxygenase, domain 1"/>
    <property type="match status" value="1"/>
</dbReference>
<keyword evidence="3" id="KW-1185">Reference proteome</keyword>
<dbReference type="InterPro" id="IPR029068">
    <property type="entry name" value="Glyas_Bleomycin-R_OHBP_Dase"/>
</dbReference>
<evidence type="ECO:0000313" key="3">
    <source>
        <dbReference type="Proteomes" id="UP000249688"/>
    </source>
</evidence>
<evidence type="ECO:0000313" key="2">
    <source>
        <dbReference type="EMBL" id="PZW44889.1"/>
    </source>
</evidence>
<accession>A0A2W7IEJ3</accession>
<protein>
    <submittedName>
        <fullName evidence="2">Glyoxalase-like protein</fullName>
    </submittedName>
</protein>
<organism evidence="2 3">
    <name type="scientific">Humitalea rosea</name>
    <dbReference type="NCBI Taxonomy" id="990373"/>
    <lineage>
        <taxon>Bacteria</taxon>
        <taxon>Pseudomonadati</taxon>
        <taxon>Pseudomonadota</taxon>
        <taxon>Alphaproteobacteria</taxon>
        <taxon>Acetobacterales</taxon>
        <taxon>Roseomonadaceae</taxon>
        <taxon>Humitalea</taxon>
    </lineage>
</organism>
<dbReference type="RefSeq" id="WP_111398607.1">
    <property type="nucleotide sequence ID" value="NZ_QKYU01000013.1"/>
</dbReference>
<name>A0A2W7IEJ3_9PROT</name>
<sequence length="276" mass="29061">MNTATLLDHVGICATDPRPVWAAYEALGFTLSPFAQQSGGSPPALLGTGNRCAMLRRGYVELLGIVDPTLFDNGLSRFLDRYQGQHIVAFAMADAEANLARLRAAGLDIPGIAWLERPVEAPDGPRARFARLPFPDAPEGRLQLIQHLTPELLWQERWLTHANHAVALEESLLIAASPAESAARLSRLCGLPLLPDPAGGFALPLPQGGRVRILPPEALEAVLPGVVAPGLPFLAGVTLRTDDGNAAASALPVRPVPGGLMVEPQLAGGTALVFAA</sequence>
<dbReference type="Pfam" id="PF13468">
    <property type="entry name" value="Glyoxalase_3"/>
    <property type="match status" value="1"/>
</dbReference>
<dbReference type="EMBL" id="QKYU01000013">
    <property type="protein sequence ID" value="PZW44889.1"/>
    <property type="molecule type" value="Genomic_DNA"/>
</dbReference>
<evidence type="ECO:0000259" key="1">
    <source>
        <dbReference type="Pfam" id="PF13468"/>
    </source>
</evidence>
<dbReference type="SUPFAM" id="SSF54593">
    <property type="entry name" value="Glyoxalase/Bleomycin resistance protein/Dihydroxybiphenyl dioxygenase"/>
    <property type="match status" value="1"/>
</dbReference>
<comment type="caution">
    <text evidence="2">The sequence shown here is derived from an EMBL/GenBank/DDBJ whole genome shotgun (WGS) entry which is preliminary data.</text>
</comment>